<name>A0A9P6UWN0_9FUNG</name>
<evidence type="ECO:0000313" key="2">
    <source>
        <dbReference type="Proteomes" id="UP000738325"/>
    </source>
</evidence>
<gene>
    <name evidence="1" type="ORF">BGZ99_002984</name>
</gene>
<protein>
    <submittedName>
        <fullName evidence="1">Uncharacterized protein</fullName>
    </submittedName>
</protein>
<sequence length="126" mass="13102">MEQFGQSATTHSVIFLQPSVAPTETHFPRGCNSMRSFIQVATLVLTATLGLLVSTTSAQDLSAAFSKSGVAGPFRDPLNSLNSLTVGPYPSLATAGFEPVAVGGAQGLAILDKRQYTCNPGYGYCG</sequence>
<dbReference type="Proteomes" id="UP000738325">
    <property type="component" value="Unassembled WGS sequence"/>
</dbReference>
<evidence type="ECO:0000313" key="1">
    <source>
        <dbReference type="EMBL" id="KAG0323000.1"/>
    </source>
</evidence>
<reference evidence="1" key="1">
    <citation type="journal article" date="2020" name="Fungal Divers.">
        <title>Resolving the Mortierellaceae phylogeny through synthesis of multi-gene phylogenetics and phylogenomics.</title>
        <authorList>
            <person name="Vandepol N."/>
            <person name="Liber J."/>
            <person name="Desiro A."/>
            <person name="Na H."/>
            <person name="Kennedy M."/>
            <person name="Barry K."/>
            <person name="Grigoriev I.V."/>
            <person name="Miller A.N."/>
            <person name="O'Donnell K."/>
            <person name="Stajich J.E."/>
            <person name="Bonito G."/>
        </authorList>
    </citation>
    <scope>NUCLEOTIDE SEQUENCE</scope>
    <source>
        <strain evidence="1">REB-010B</strain>
    </source>
</reference>
<dbReference type="EMBL" id="JAAAIP010000198">
    <property type="protein sequence ID" value="KAG0323000.1"/>
    <property type="molecule type" value="Genomic_DNA"/>
</dbReference>
<organism evidence="1 2">
    <name type="scientific">Dissophora globulifera</name>
    <dbReference type="NCBI Taxonomy" id="979702"/>
    <lineage>
        <taxon>Eukaryota</taxon>
        <taxon>Fungi</taxon>
        <taxon>Fungi incertae sedis</taxon>
        <taxon>Mucoromycota</taxon>
        <taxon>Mortierellomycotina</taxon>
        <taxon>Mortierellomycetes</taxon>
        <taxon>Mortierellales</taxon>
        <taxon>Mortierellaceae</taxon>
        <taxon>Dissophora</taxon>
    </lineage>
</organism>
<keyword evidence="2" id="KW-1185">Reference proteome</keyword>
<dbReference type="AlphaFoldDB" id="A0A9P6UWN0"/>
<accession>A0A9P6UWN0</accession>
<dbReference type="OrthoDB" id="5854875at2759"/>
<comment type="caution">
    <text evidence="1">The sequence shown here is derived from an EMBL/GenBank/DDBJ whole genome shotgun (WGS) entry which is preliminary data.</text>
</comment>
<proteinExistence type="predicted"/>